<dbReference type="GO" id="GO:0007020">
    <property type="term" value="P:microtubule nucleation"/>
    <property type="evidence" value="ECO:0007669"/>
    <property type="project" value="TreeGrafter"/>
</dbReference>
<feature type="coiled-coil region" evidence="1">
    <location>
        <begin position="191"/>
        <end position="451"/>
    </location>
</feature>
<feature type="compositionally biased region" description="Basic and acidic residues" evidence="2">
    <location>
        <begin position="667"/>
        <end position="683"/>
    </location>
</feature>
<name>A0AAU9IMZ3_9CILI</name>
<dbReference type="InterPro" id="IPR042481">
    <property type="entry name" value="CCDC57"/>
</dbReference>
<feature type="coiled-coil region" evidence="1">
    <location>
        <begin position="27"/>
        <end position="128"/>
    </location>
</feature>
<evidence type="ECO:0000313" key="3">
    <source>
        <dbReference type="EMBL" id="CAG9316955.1"/>
    </source>
</evidence>
<feature type="coiled-coil region" evidence="1">
    <location>
        <begin position="482"/>
        <end position="583"/>
    </location>
</feature>
<sequence length="705" mass="83713">MEVFGHNLSDVLIQKEKELQEISKLRLLQLEDNLRQKDLIIEDLNQKMLKMQEDFNYNVQLIDERDSELAEIDNKFEKLKKIVKEKDAELSELKANHSSQDQKFKSEIAKLKAQEKLLTQSREDLRAQFNEFKWQKEEEIRYLKLKIGDENGEAERIIKQKEEEFKTNKLALVEKYEAMLRNKEETHSKIVLELEKEIKNLTTKLSIQTEKLEEFQIKNKNCDTEEKLKELDDLYSQDIAKFEAQLNYKDQQIQKLIEQVKYFQEKLEESKSKLQNEISLLSLKAQFLEKENSKLKAAHEEELKYTNQANEMQIQRLNSSYTTQINRLQERLSAAEDESEKSYIKGQQLREKHLQQERKSAQELIMIEESHKRDIISLEETIKQLKIQIKNKQEEIENSNEKIQNWKSKAEQNAEEVRKLRINLQENEIKLQGLKSDIDRLKRDENNVQKIKFGYEEKIKELINKFENNVRPMSPISNGSEKRRLEDEIEEYKEIIYQMRKTMEEMNQKGFTGDVDMKNQLEDFQQDYNRMKSERDQIASAKNRCEMELKEIKMMNEKLRGEISRLRSERDQLLQISSELNSELKLFKPDKNDGEIDQEFSEIPLDNIENEIPARSSAGFSNPRQLLKYANFEEIAQMTPERDIEEKQENFESLVQGYAKPIIPSKNTERETLSQKLTAEKLKSSSIRKTQAKKPAVRNYNIKDN</sequence>
<dbReference type="AlphaFoldDB" id="A0AAU9IMZ3"/>
<dbReference type="GO" id="GO:0060271">
    <property type="term" value="P:cilium assembly"/>
    <property type="evidence" value="ECO:0007669"/>
    <property type="project" value="TreeGrafter"/>
</dbReference>
<comment type="caution">
    <text evidence="3">The sequence shown here is derived from an EMBL/GenBank/DDBJ whole genome shotgun (WGS) entry which is preliminary data.</text>
</comment>
<dbReference type="PANTHER" id="PTHR46725">
    <property type="entry name" value="COILED-COIL DOMAIN-CONTAINING PROTEIN 57"/>
    <property type="match status" value="1"/>
</dbReference>
<gene>
    <name evidence="3" type="ORF">BSTOLATCC_MIC17582</name>
</gene>
<dbReference type="Proteomes" id="UP001162131">
    <property type="component" value="Unassembled WGS sequence"/>
</dbReference>
<keyword evidence="4" id="KW-1185">Reference proteome</keyword>
<dbReference type="GO" id="GO:0034451">
    <property type="term" value="C:centriolar satellite"/>
    <property type="evidence" value="ECO:0007669"/>
    <property type="project" value="TreeGrafter"/>
</dbReference>
<evidence type="ECO:0000313" key="4">
    <source>
        <dbReference type="Proteomes" id="UP001162131"/>
    </source>
</evidence>
<evidence type="ECO:0000256" key="1">
    <source>
        <dbReference type="SAM" id="Coils"/>
    </source>
</evidence>
<dbReference type="EMBL" id="CAJZBQ010000017">
    <property type="protein sequence ID" value="CAG9316955.1"/>
    <property type="molecule type" value="Genomic_DNA"/>
</dbReference>
<dbReference type="PANTHER" id="PTHR46725:SF1">
    <property type="entry name" value="COILED-COIL DOMAIN-CONTAINING PROTEIN 57"/>
    <property type="match status" value="1"/>
</dbReference>
<reference evidence="3" key="1">
    <citation type="submission" date="2021-09" db="EMBL/GenBank/DDBJ databases">
        <authorList>
            <consortium name="AG Swart"/>
            <person name="Singh M."/>
            <person name="Singh A."/>
            <person name="Seah K."/>
            <person name="Emmerich C."/>
        </authorList>
    </citation>
    <scope>NUCLEOTIDE SEQUENCE</scope>
    <source>
        <strain evidence="3">ATCC30299</strain>
    </source>
</reference>
<evidence type="ECO:0000256" key="2">
    <source>
        <dbReference type="SAM" id="MobiDB-lite"/>
    </source>
</evidence>
<feature type="region of interest" description="Disordered" evidence="2">
    <location>
        <begin position="666"/>
        <end position="705"/>
    </location>
</feature>
<keyword evidence="1" id="KW-0175">Coiled coil</keyword>
<dbReference type="GO" id="GO:0045931">
    <property type="term" value="P:positive regulation of mitotic cell cycle"/>
    <property type="evidence" value="ECO:0007669"/>
    <property type="project" value="TreeGrafter"/>
</dbReference>
<dbReference type="GO" id="GO:0005876">
    <property type="term" value="C:spindle microtubule"/>
    <property type="evidence" value="ECO:0007669"/>
    <property type="project" value="TreeGrafter"/>
</dbReference>
<accession>A0AAU9IMZ3</accession>
<organism evidence="3 4">
    <name type="scientific">Blepharisma stoltei</name>
    <dbReference type="NCBI Taxonomy" id="1481888"/>
    <lineage>
        <taxon>Eukaryota</taxon>
        <taxon>Sar</taxon>
        <taxon>Alveolata</taxon>
        <taxon>Ciliophora</taxon>
        <taxon>Postciliodesmatophora</taxon>
        <taxon>Heterotrichea</taxon>
        <taxon>Heterotrichida</taxon>
        <taxon>Blepharismidae</taxon>
        <taxon>Blepharisma</taxon>
    </lineage>
</organism>
<proteinExistence type="predicted"/>
<protein>
    <submittedName>
        <fullName evidence="3">Uncharacterized protein</fullName>
    </submittedName>
</protein>